<protein>
    <recommendedName>
        <fullName evidence="1">Apple domain-containing protein</fullName>
    </recommendedName>
</protein>
<dbReference type="PROSITE" id="PS50948">
    <property type="entry name" value="PAN"/>
    <property type="match status" value="1"/>
</dbReference>
<evidence type="ECO:0000313" key="3">
    <source>
        <dbReference type="Proteomes" id="UP000604046"/>
    </source>
</evidence>
<evidence type="ECO:0000259" key="1">
    <source>
        <dbReference type="PROSITE" id="PS50948"/>
    </source>
</evidence>
<feature type="domain" description="Apple" evidence="1">
    <location>
        <begin position="465"/>
        <end position="556"/>
    </location>
</feature>
<dbReference type="EMBL" id="CAJNDS010001689">
    <property type="protein sequence ID" value="CAE7272680.1"/>
    <property type="molecule type" value="Genomic_DNA"/>
</dbReference>
<comment type="caution">
    <text evidence="2">The sequence shown here is derived from an EMBL/GenBank/DDBJ whole genome shotgun (WGS) entry which is preliminary data.</text>
</comment>
<dbReference type="Proteomes" id="UP000604046">
    <property type="component" value="Unassembled WGS sequence"/>
</dbReference>
<name>A0A812MKK5_9DINO</name>
<dbReference type="AlphaFoldDB" id="A0A812MKK5"/>
<organism evidence="2 3">
    <name type="scientific">Symbiodinium natans</name>
    <dbReference type="NCBI Taxonomy" id="878477"/>
    <lineage>
        <taxon>Eukaryota</taxon>
        <taxon>Sar</taxon>
        <taxon>Alveolata</taxon>
        <taxon>Dinophyceae</taxon>
        <taxon>Suessiales</taxon>
        <taxon>Symbiodiniaceae</taxon>
        <taxon>Symbiodinium</taxon>
    </lineage>
</organism>
<proteinExistence type="predicted"/>
<sequence>MKNATLLMEAARSAGLHWDKADAQRHIEKVVDELNAQLFTVEAARHSGWGKGLSMGKMADRIGSFGCGNKSQCDDDTEDTAEVVASSITATLDLIFKFADGSLTWQDALGTIGGIALDVVGLINPVLGQVFTVAFSFFTGLLGMGQESPEEKLYKRIMKETKIMIQTSFAQEEIGARANDMQVLVEEMRWAPVMLGQVKNDEDKHTLLMYYVMIQHDIAKISSKILSSNFGKSESDMPPEMDEVRADWSKAMVPIAFYMMQMQVNLILDINHYVEVEGRVVAHNHTTGLLERYKGFFEQHFPKIERSTKLDIEDQLDWKTPGCEQARKSKTEFYRRSTGKSCTVNGVDACKEEQCSLNFASCPAIPCTSYHMNRYLEKQLNDIQKQRALAAELYDKKPKEGISFKMLEKGAYCRDGYIHGTYNQEGTFADLETCAKQCESEDSCYFFAFANGLTCSRYSIQNDGCTHRHSHSAHTVYAKMHTPFKHLGRGYCAKGYFDAIRGSVTYDSCTKACESDNRCWFFAYDAGQNCAMYDSRADDCLQKTDDPAYVSFEKTAKVWKCENSRGVDIGDHFIQFGSWRLAHMDDAHFSISHREGQTAMIWRWDQTLHAGPRTAWGSWQRASGVKLVGLDMDTSQQKVAFGNRFVEIGRWRFGDSGDGEHFSISQNQPGRSMTVVQSFDQNGQQKTQQKGGEYWKLRTGIAKGLGVGDGFIQLGSFRMGEADPDTFVVSHVSGKDLAVYTSDGRHCYGPDCRSTPAVSLWSRPICLDSD</sequence>
<accession>A0A812MKK5</accession>
<reference evidence="2" key="1">
    <citation type="submission" date="2021-02" db="EMBL/GenBank/DDBJ databases">
        <authorList>
            <person name="Dougan E. K."/>
            <person name="Rhodes N."/>
            <person name="Thang M."/>
            <person name="Chan C."/>
        </authorList>
    </citation>
    <scope>NUCLEOTIDE SEQUENCE</scope>
</reference>
<evidence type="ECO:0000313" key="2">
    <source>
        <dbReference type="EMBL" id="CAE7272680.1"/>
    </source>
</evidence>
<dbReference type="InterPro" id="IPR003609">
    <property type="entry name" value="Pan_app"/>
</dbReference>
<gene>
    <name evidence="2" type="ORF">SNAT2548_LOCUS14467</name>
</gene>
<keyword evidence="3" id="KW-1185">Reference proteome</keyword>